<dbReference type="AlphaFoldDB" id="A0A922FCH3"/>
<dbReference type="EMBL" id="CM031827">
    <property type="protein sequence ID" value="KAG6720073.1"/>
    <property type="molecule type" value="Genomic_DNA"/>
</dbReference>
<protein>
    <submittedName>
        <fullName evidence="1">Uncharacterized protein</fullName>
    </submittedName>
</protein>
<evidence type="ECO:0000313" key="2">
    <source>
        <dbReference type="Proteomes" id="UP000811246"/>
    </source>
</evidence>
<name>A0A922FCH3_CARIL</name>
<organism evidence="1 2">
    <name type="scientific">Carya illinoinensis</name>
    <name type="common">Pecan</name>
    <dbReference type="NCBI Taxonomy" id="32201"/>
    <lineage>
        <taxon>Eukaryota</taxon>
        <taxon>Viridiplantae</taxon>
        <taxon>Streptophyta</taxon>
        <taxon>Embryophyta</taxon>
        <taxon>Tracheophyta</taxon>
        <taxon>Spermatophyta</taxon>
        <taxon>Magnoliopsida</taxon>
        <taxon>eudicotyledons</taxon>
        <taxon>Gunneridae</taxon>
        <taxon>Pentapetalae</taxon>
        <taxon>rosids</taxon>
        <taxon>fabids</taxon>
        <taxon>Fagales</taxon>
        <taxon>Juglandaceae</taxon>
        <taxon>Carya</taxon>
    </lineage>
</organism>
<reference evidence="1" key="1">
    <citation type="submission" date="2021-01" db="EMBL/GenBank/DDBJ databases">
        <authorList>
            <person name="Lovell J.T."/>
            <person name="Bentley N."/>
            <person name="Bhattarai G."/>
            <person name="Jenkins J.W."/>
            <person name="Sreedasyam A."/>
            <person name="Alarcon Y."/>
            <person name="Bock C."/>
            <person name="Boston L."/>
            <person name="Carlson J."/>
            <person name="Cervantes K."/>
            <person name="Clermont K."/>
            <person name="Krom N."/>
            <person name="Kubenka K."/>
            <person name="Mamidi S."/>
            <person name="Mattison C."/>
            <person name="Monteros M."/>
            <person name="Pisani C."/>
            <person name="Plott C."/>
            <person name="Rajasekar S."/>
            <person name="Rhein H.S."/>
            <person name="Rohla C."/>
            <person name="Song M."/>
            <person name="Hilaire R.S."/>
            <person name="Shu S."/>
            <person name="Wells L."/>
            <person name="Wang X."/>
            <person name="Webber J."/>
            <person name="Heerema R.J."/>
            <person name="Klein P."/>
            <person name="Conner P."/>
            <person name="Grauke L."/>
            <person name="Grimwood J."/>
            <person name="Schmutz J."/>
            <person name="Randall J.J."/>
        </authorList>
    </citation>
    <scope>NUCLEOTIDE SEQUENCE</scope>
    <source>
        <tissue evidence="1">Leaf</tissue>
    </source>
</reference>
<sequence length="56" mass="6394">MIDLGGGKRLISYGSELGWTMEYFSSQQLVLNSQAHKNILTHSVHFNTCSFIIKYE</sequence>
<evidence type="ECO:0000313" key="1">
    <source>
        <dbReference type="EMBL" id="KAG6720073.1"/>
    </source>
</evidence>
<gene>
    <name evidence="1" type="ORF">I3842_03G040200</name>
</gene>
<accession>A0A922FCH3</accession>
<dbReference type="Proteomes" id="UP000811246">
    <property type="component" value="Chromosome 3"/>
</dbReference>
<comment type="caution">
    <text evidence="1">The sequence shown here is derived from an EMBL/GenBank/DDBJ whole genome shotgun (WGS) entry which is preliminary data.</text>
</comment>
<proteinExistence type="predicted"/>